<reference evidence="1" key="1">
    <citation type="submission" date="2024-12" db="EMBL/GenBank/DDBJ databases">
        <authorList>
            <person name="Wu N."/>
        </authorList>
    </citation>
    <scope>NUCLEOTIDE SEQUENCE</scope>
    <source>
        <strain evidence="1">P15</strain>
    </source>
</reference>
<gene>
    <name evidence="1" type="ORF">ACI1P1_27895</name>
</gene>
<evidence type="ECO:0000313" key="1">
    <source>
        <dbReference type="EMBL" id="MFM9332126.1"/>
    </source>
</evidence>
<comment type="caution">
    <text evidence="1">The sequence shown here is derived from an EMBL/GenBank/DDBJ whole genome shotgun (WGS) entry which is preliminary data.</text>
</comment>
<evidence type="ECO:0000313" key="2">
    <source>
        <dbReference type="Proteomes" id="UP001631969"/>
    </source>
</evidence>
<name>A0ACC7P6Z8_9BACL</name>
<protein>
    <submittedName>
        <fullName evidence="1">Uncharacterized protein</fullName>
    </submittedName>
</protein>
<sequence>MYLFGQILTQDIHFLHHMEHEIPVQVYLGAQHADIGFVSGISPHFIRIGPVYYTRGVYRFVSRPGY</sequence>
<keyword evidence="2" id="KW-1185">Reference proteome</keyword>
<dbReference type="EMBL" id="JBJURJ010000026">
    <property type="protein sequence ID" value="MFM9332126.1"/>
    <property type="molecule type" value="Genomic_DNA"/>
</dbReference>
<accession>A0ACC7P6Z8</accession>
<proteinExistence type="predicted"/>
<organism evidence="1 2">
    <name type="scientific">Paenibacillus mesotrionivorans</name>
    <dbReference type="NCBI Taxonomy" id="3160968"/>
    <lineage>
        <taxon>Bacteria</taxon>
        <taxon>Bacillati</taxon>
        <taxon>Bacillota</taxon>
        <taxon>Bacilli</taxon>
        <taxon>Bacillales</taxon>
        <taxon>Paenibacillaceae</taxon>
        <taxon>Paenibacillus</taxon>
    </lineage>
</organism>
<dbReference type="Proteomes" id="UP001631969">
    <property type="component" value="Unassembled WGS sequence"/>
</dbReference>